<evidence type="ECO:0000256" key="1">
    <source>
        <dbReference type="SAM" id="MobiDB-lite"/>
    </source>
</evidence>
<organism evidence="2 3">
    <name type="scientific">Megalurothrips usitatus</name>
    <name type="common">bean blossom thrips</name>
    <dbReference type="NCBI Taxonomy" id="439358"/>
    <lineage>
        <taxon>Eukaryota</taxon>
        <taxon>Metazoa</taxon>
        <taxon>Ecdysozoa</taxon>
        <taxon>Arthropoda</taxon>
        <taxon>Hexapoda</taxon>
        <taxon>Insecta</taxon>
        <taxon>Pterygota</taxon>
        <taxon>Neoptera</taxon>
        <taxon>Paraneoptera</taxon>
        <taxon>Thysanoptera</taxon>
        <taxon>Terebrantia</taxon>
        <taxon>Thripoidea</taxon>
        <taxon>Thripidae</taxon>
        <taxon>Megalurothrips</taxon>
    </lineage>
</organism>
<evidence type="ECO:0000313" key="2">
    <source>
        <dbReference type="EMBL" id="KAJ1521876.1"/>
    </source>
</evidence>
<feature type="compositionally biased region" description="Acidic residues" evidence="1">
    <location>
        <begin position="616"/>
        <end position="626"/>
    </location>
</feature>
<comment type="caution">
    <text evidence="2">The sequence shown here is derived from an EMBL/GenBank/DDBJ whole genome shotgun (WGS) entry which is preliminary data.</text>
</comment>
<proteinExistence type="predicted"/>
<reference evidence="2" key="1">
    <citation type="submission" date="2022-12" db="EMBL/GenBank/DDBJ databases">
        <title>Chromosome-level genome assembly of the bean flower thrips Megalurothrips usitatus.</title>
        <authorList>
            <person name="Ma L."/>
            <person name="Liu Q."/>
            <person name="Li H."/>
            <person name="Cai W."/>
        </authorList>
    </citation>
    <scope>NUCLEOTIDE SEQUENCE</scope>
    <source>
        <strain evidence="2">Cailab_2022a</strain>
    </source>
</reference>
<protein>
    <recommendedName>
        <fullName evidence="4">FLYWCH-type domain-containing protein</fullName>
    </recommendedName>
</protein>
<evidence type="ECO:0008006" key="4">
    <source>
        <dbReference type="Google" id="ProtNLM"/>
    </source>
</evidence>
<evidence type="ECO:0000313" key="3">
    <source>
        <dbReference type="Proteomes" id="UP001075354"/>
    </source>
</evidence>
<name>A0AAV7X879_9NEOP</name>
<accession>A0AAV7X879</accession>
<dbReference type="Proteomes" id="UP001075354">
    <property type="component" value="Chromosome 12"/>
</dbReference>
<sequence length="696" mass="78917">MDRLVKFAFFDGATEKNVYWDRAGKGYNLRHRYAGNRAEFRCRLYNSTSKCTASVVTDEELRVESRRGVHSCPWGPEDTTVFQTVEGIKKMSEGLHGNAVRQIFHREANRLPAGVRCKLSAEVIVEALIKRAQRANPPEPTSMAHLCETLLDPRWRNVGHTIDLEDGFFQGVVGPPGHQSAVFASPRLVAWHRQRQDEDRESRVLMDTTYYTAPCTPPGIAGVHRLLTVDLGRVIVLATAILQRETEVAYCHLFSKYKDIGIVIRRAAFDMNAAQMAAVQRVYDQELEEVNALMRYAESKCGLRQEISNNPEMRLGMTMILALPRFPAEQIESALRDVVVPYFVRIGSYNEPVRKVLEHFRTHYMERLGPALSTHERLWTVTSPLESHHKVHRADVGIKHPRLLGRALPVMKNKEMADYTKTQKGLTANERRRFDAMLRRQQDQISWERAQWVTGVMDVQTFMTILTTGNPLAAQMRAFFQLHPDYLEQRGQPVGLPQPQRLAPLPPPGAFMAEPSTCSSLGNLIRARERELFGEDVHTNRPIYSWEENNHEAEYTLPDRQADLSARQGPAWETNQTSFSSYVSTCSSLGNLIQAREREIFGEDVHENDNEGGSQQEDEDIFGQEEDSEDRHVLAALMARADNFSQKEDDDLFADVDWCEVQSSNVARAISEVSVLPTRDDSSSNLGMQLCVSSSS</sequence>
<keyword evidence="3" id="KW-1185">Reference proteome</keyword>
<dbReference type="AlphaFoldDB" id="A0AAV7X879"/>
<gene>
    <name evidence="2" type="ORF">ONE63_002215</name>
</gene>
<dbReference type="EMBL" id="JAPTSV010000012">
    <property type="protein sequence ID" value="KAJ1521876.1"/>
    <property type="molecule type" value="Genomic_DNA"/>
</dbReference>
<feature type="region of interest" description="Disordered" evidence="1">
    <location>
        <begin position="606"/>
        <end position="626"/>
    </location>
</feature>